<accession>A0ABM1E1L7</accession>
<dbReference type="Pfam" id="PF11069">
    <property type="entry name" value="CFAP298"/>
    <property type="match status" value="1"/>
</dbReference>
<dbReference type="Proteomes" id="UP000695022">
    <property type="component" value="Unplaced"/>
</dbReference>
<organism evidence="2 3">
    <name type="scientific">Priapulus caudatus</name>
    <name type="common">Priapulid worm</name>
    <dbReference type="NCBI Taxonomy" id="37621"/>
    <lineage>
        <taxon>Eukaryota</taxon>
        <taxon>Metazoa</taxon>
        <taxon>Ecdysozoa</taxon>
        <taxon>Scalidophora</taxon>
        <taxon>Priapulida</taxon>
        <taxon>Priapulimorpha</taxon>
        <taxon>Priapulimorphida</taxon>
        <taxon>Priapulidae</taxon>
        <taxon>Priapulus</taxon>
    </lineage>
</organism>
<evidence type="ECO:0000256" key="1">
    <source>
        <dbReference type="ARBA" id="ARBA00009619"/>
    </source>
</evidence>
<name>A0ABM1E1L7_PRICU</name>
<evidence type="ECO:0000313" key="3">
    <source>
        <dbReference type="RefSeq" id="XP_014666088.1"/>
    </source>
</evidence>
<keyword evidence="2" id="KW-1185">Reference proteome</keyword>
<dbReference type="PANTHER" id="PTHR13238:SF0">
    <property type="entry name" value="CILIA- AND FLAGELLA-ASSOCIATED PROTEIN 298"/>
    <property type="match status" value="1"/>
</dbReference>
<proteinExistence type="inferred from homology"/>
<gene>
    <name evidence="3" type="primary">LOC106808047</name>
</gene>
<dbReference type="PANTHER" id="PTHR13238">
    <property type="entry name" value="PROTEIN C21ORF59"/>
    <property type="match status" value="1"/>
</dbReference>
<evidence type="ECO:0000313" key="2">
    <source>
        <dbReference type="Proteomes" id="UP000695022"/>
    </source>
</evidence>
<dbReference type="GeneID" id="106808047"/>
<comment type="similarity">
    <text evidence="1">Belongs to the CFAP298 family.</text>
</comment>
<dbReference type="RefSeq" id="XP_014666088.1">
    <property type="nucleotide sequence ID" value="XM_014810602.1"/>
</dbReference>
<reference evidence="3" key="1">
    <citation type="submission" date="2025-08" db="UniProtKB">
        <authorList>
            <consortium name="RefSeq"/>
        </authorList>
    </citation>
    <scope>IDENTIFICATION</scope>
</reference>
<dbReference type="InterPro" id="IPR021298">
    <property type="entry name" value="CFAP298"/>
</dbReference>
<sequence>MVKLQVKYRDELQFLYETVVDTPVGDILKEVVAIYNGRLKVQRLCSDMEELASHGVVIPHEMQGLTDEQVHELKLRDEWVEKCVPSGGYVESKDPIGRRNGRAPNEKMAGVITRTVSEAKAEISKKQAEASVCVTQTMIGDALDQLRGASMIVYPMGLPPHDPVRMEIENREDLTGTQASQEVIDPALAQLWWAGKELQHDKALQEYVGKNEKTKIVVKLNKRGLGAPAREPICTEEQKKQMMLDAYRRQEQLKKLEEGNDESYLDSDWSDSTALKKNFHGMSNVKWRM</sequence>
<protein>
    <submittedName>
        <fullName evidence="3">UPF0769 protein C21orf59-like</fullName>
    </submittedName>
</protein>